<name>A0ABD2YTU0_9GENT</name>
<feature type="transmembrane region" description="Helical" evidence="2">
    <location>
        <begin position="42"/>
        <end position="60"/>
    </location>
</feature>
<feature type="region of interest" description="Disordered" evidence="1">
    <location>
        <begin position="90"/>
        <end position="121"/>
    </location>
</feature>
<dbReference type="PANTHER" id="PTHR36715">
    <property type="entry name" value="BNAANNG41370D PROTEIN"/>
    <property type="match status" value="1"/>
</dbReference>
<keyword evidence="2" id="KW-0472">Membrane</keyword>
<proteinExistence type="predicted"/>
<gene>
    <name evidence="3" type="ORF">ACH5RR_030172</name>
</gene>
<dbReference type="Proteomes" id="UP001630127">
    <property type="component" value="Unassembled WGS sequence"/>
</dbReference>
<protein>
    <submittedName>
        <fullName evidence="3">Uncharacterized protein</fullName>
    </submittedName>
</protein>
<reference evidence="3 4" key="1">
    <citation type="submission" date="2024-11" db="EMBL/GenBank/DDBJ databases">
        <title>A near-complete genome assembly of Cinchona calisaya.</title>
        <authorList>
            <person name="Lian D.C."/>
            <person name="Zhao X.W."/>
            <person name="Wei L."/>
        </authorList>
    </citation>
    <scope>NUCLEOTIDE SEQUENCE [LARGE SCALE GENOMIC DNA]</scope>
    <source>
        <tissue evidence="3">Nenye</tissue>
    </source>
</reference>
<evidence type="ECO:0000313" key="3">
    <source>
        <dbReference type="EMBL" id="KAL3510771.1"/>
    </source>
</evidence>
<dbReference type="EMBL" id="JBJUIK010000012">
    <property type="protein sequence ID" value="KAL3510771.1"/>
    <property type="molecule type" value="Genomic_DNA"/>
</dbReference>
<accession>A0ABD2YTU0</accession>
<keyword evidence="2" id="KW-1133">Transmembrane helix</keyword>
<keyword evidence="2" id="KW-0812">Transmembrane</keyword>
<dbReference type="PANTHER" id="PTHR36715:SF1">
    <property type="entry name" value="PROTEIN, PUTATIVE-RELATED"/>
    <property type="match status" value="1"/>
</dbReference>
<dbReference type="AlphaFoldDB" id="A0ABD2YTU0"/>
<evidence type="ECO:0000313" key="4">
    <source>
        <dbReference type="Proteomes" id="UP001630127"/>
    </source>
</evidence>
<keyword evidence="4" id="KW-1185">Reference proteome</keyword>
<evidence type="ECO:0000256" key="2">
    <source>
        <dbReference type="SAM" id="Phobius"/>
    </source>
</evidence>
<comment type="caution">
    <text evidence="3">The sequence shown here is derived from an EMBL/GenBank/DDBJ whole genome shotgun (WGS) entry which is preliminary data.</text>
</comment>
<organism evidence="3 4">
    <name type="scientific">Cinchona calisaya</name>
    <dbReference type="NCBI Taxonomy" id="153742"/>
    <lineage>
        <taxon>Eukaryota</taxon>
        <taxon>Viridiplantae</taxon>
        <taxon>Streptophyta</taxon>
        <taxon>Embryophyta</taxon>
        <taxon>Tracheophyta</taxon>
        <taxon>Spermatophyta</taxon>
        <taxon>Magnoliopsida</taxon>
        <taxon>eudicotyledons</taxon>
        <taxon>Gunneridae</taxon>
        <taxon>Pentapetalae</taxon>
        <taxon>asterids</taxon>
        <taxon>lamiids</taxon>
        <taxon>Gentianales</taxon>
        <taxon>Rubiaceae</taxon>
        <taxon>Cinchonoideae</taxon>
        <taxon>Cinchoneae</taxon>
        <taxon>Cinchona</taxon>
    </lineage>
</organism>
<feature type="compositionally biased region" description="Acidic residues" evidence="1">
    <location>
        <begin position="105"/>
        <end position="118"/>
    </location>
</feature>
<evidence type="ECO:0000256" key="1">
    <source>
        <dbReference type="SAM" id="MobiDB-lite"/>
    </source>
</evidence>
<sequence length="342" mass="37912">MEIPEISMITDFEAAGMKCLQNPSLISRVFSLSSNVIATQVYWKWGAIILAIFATFSSILKRIKIIHIRRIKSSSDSLLQHLDIDLDLTDDDDDDDTNDSSPETSDNDDDDDYDDEEPTSTTSFRHRILGGDRDFRVKGSSRGPNVHFRLRRRRQNDSCGRGGDGFEWPDFTAGRRNNINVVTLWDSLGLSLGFDSFDDFSDSESVVSLWDFDKEKKIADVFGGLRHSSAVSVASRPVVLSAKVNDKTNGVVLGAYDTRMGGSQKPALYAEWGRSTSPAKVVGVKSGGVEKVYVRDDVNGVLTVGDVRKVNTPLETVMETDGDMWWDADAVILENEFSDSST</sequence>